<dbReference type="AlphaFoldDB" id="A0A8H7H234"/>
<evidence type="ECO:0000256" key="2">
    <source>
        <dbReference type="ARBA" id="ARBA00022448"/>
    </source>
</evidence>
<dbReference type="GO" id="GO:0031902">
    <property type="term" value="C:late endosome membrane"/>
    <property type="evidence" value="ECO:0007669"/>
    <property type="project" value="UniProtKB-SubCell"/>
</dbReference>
<dbReference type="GO" id="GO:0044877">
    <property type="term" value="F:protein-containing complex binding"/>
    <property type="evidence" value="ECO:0007669"/>
    <property type="project" value="TreeGrafter"/>
</dbReference>
<protein>
    <submittedName>
        <fullName evidence="8">Vacuolar protein sorting-associated protein 28 -like protein</fullName>
    </submittedName>
</protein>
<evidence type="ECO:0000313" key="8">
    <source>
        <dbReference type="EMBL" id="KAF8673979.1"/>
    </source>
</evidence>
<dbReference type="InterPro" id="IPR038358">
    <property type="entry name" value="VPS28_N_sf"/>
</dbReference>
<dbReference type="InterPro" id="IPR037206">
    <property type="entry name" value="VPS28_C_sf"/>
</dbReference>
<dbReference type="GO" id="GO:0000813">
    <property type="term" value="C:ESCRT I complex"/>
    <property type="evidence" value="ECO:0007669"/>
    <property type="project" value="InterPro"/>
</dbReference>
<dbReference type="FunFam" id="1.20.120.1130:FF:000001">
    <property type="entry name" value="Vacuolar protein sorting-associated protein 28 homolog"/>
    <property type="match status" value="1"/>
</dbReference>
<dbReference type="EMBL" id="JACYCC010000131">
    <property type="protein sequence ID" value="KAF8673979.1"/>
    <property type="molecule type" value="Genomic_DNA"/>
</dbReference>
<accession>A0A8H7H234</accession>
<evidence type="ECO:0000256" key="5">
    <source>
        <dbReference type="PROSITE-ProRule" id="PRU00642"/>
    </source>
</evidence>
<organism evidence="8 9">
    <name type="scientific">Rhizoctonia solani</name>
    <dbReference type="NCBI Taxonomy" id="456999"/>
    <lineage>
        <taxon>Eukaryota</taxon>
        <taxon>Fungi</taxon>
        <taxon>Dikarya</taxon>
        <taxon>Basidiomycota</taxon>
        <taxon>Agaricomycotina</taxon>
        <taxon>Agaricomycetes</taxon>
        <taxon>Cantharellales</taxon>
        <taxon>Ceratobasidiaceae</taxon>
        <taxon>Rhizoctonia</taxon>
    </lineage>
</organism>
<dbReference type="SUPFAM" id="SSF140427">
    <property type="entry name" value="VPS28 C-terminal domain-like"/>
    <property type="match status" value="1"/>
</dbReference>
<keyword evidence="4 5" id="KW-0653">Protein transport</keyword>
<evidence type="ECO:0000256" key="4">
    <source>
        <dbReference type="ARBA" id="ARBA00022927"/>
    </source>
</evidence>
<feature type="domain" description="VPS28 N-terminal" evidence="7">
    <location>
        <begin position="168"/>
        <end position="274"/>
    </location>
</feature>
<dbReference type="PANTHER" id="PTHR12937:SF0">
    <property type="entry name" value="VACUOLAR PROTEIN SORTING-ASSOCIATED PROTEIN 28 HOMOLOG"/>
    <property type="match status" value="1"/>
</dbReference>
<dbReference type="InterPro" id="IPR017898">
    <property type="entry name" value="VPS28_N"/>
</dbReference>
<comment type="caution">
    <text evidence="8">The sequence shown here is derived from an EMBL/GenBank/DDBJ whole genome shotgun (WGS) entry which is preliminary data.</text>
</comment>
<evidence type="ECO:0000259" key="7">
    <source>
        <dbReference type="PROSITE" id="PS51313"/>
    </source>
</evidence>
<dbReference type="Gene3D" id="1.20.1440.200">
    <property type="match status" value="1"/>
</dbReference>
<keyword evidence="3" id="KW-0967">Endosome</keyword>
<evidence type="ECO:0000259" key="6">
    <source>
        <dbReference type="PROSITE" id="PS51310"/>
    </source>
</evidence>
<comment type="subcellular location">
    <subcellularLocation>
        <location evidence="1">Late endosome membrane</location>
        <topology evidence="1">Peripheral membrane protein</topology>
    </subcellularLocation>
</comment>
<dbReference type="Pfam" id="PF03997">
    <property type="entry name" value="VPS28"/>
    <property type="match status" value="1"/>
</dbReference>
<dbReference type="Gene3D" id="1.20.120.1130">
    <property type="match status" value="1"/>
</dbReference>
<name>A0A8H7H234_9AGAM</name>
<feature type="domain" description="VPS28 C-terminal" evidence="6">
    <location>
        <begin position="283"/>
        <end position="378"/>
    </location>
</feature>
<dbReference type="PROSITE" id="PS51313">
    <property type="entry name" value="VPS28_N"/>
    <property type="match status" value="1"/>
</dbReference>
<gene>
    <name evidence="8" type="ORF">RHS04_07523</name>
</gene>
<reference evidence="8" key="1">
    <citation type="submission" date="2020-09" db="EMBL/GenBank/DDBJ databases">
        <title>Comparative genome analyses of four rice-infecting Rhizoctonia solani isolates reveal extensive enrichment of homogalacturonan modification genes.</title>
        <authorList>
            <person name="Lee D.-Y."/>
            <person name="Jeon J."/>
            <person name="Kim K.-T."/>
            <person name="Cheong K."/>
            <person name="Song H."/>
            <person name="Choi G."/>
            <person name="Ko J."/>
            <person name="Opiyo S.O."/>
            <person name="Zuo S."/>
            <person name="Madhav S."/>
            <person name="Lee Y.-H."/>
            <person name="Wang G.-L."/>
        </authorList>
    </citation>
    <scope>NUCLEOTIDE SEQUENCE</scope>
    <source>
        <strain evidence="8">AG1-IA YN-7</strain>
    </source>
</reference>
<dbReference type="PANTHER" id="PTHR12937">
    <property type="entry name" value="VACUOLAR PROTEIN SORTING 28, ISOFORM 2 VPS28"/>
    <property type="match status" value="1"/>
</dbReference>
<dbReference type="Proteomes" id="UP000650582">
    <property type="component" value="Unassembled WGS sequence"/>
</dbReference>
<dbReference type="PROSITE" id="PS51310">
    <property type="entry name" value="VPS28_C"/>
    <property type="match status" value="1"/>
</dbReference>
<evidence type="ECO:0000313" key="9">
    <source>
        <dbReference type="Proteomes" id="UP000650582"/>
    </source>
</evidence>
<dbReference type="InterPro" id="IPR017899">
    <property type="entry name" value="VPS28_C"/>
</dbReference>
<dbReference type="GO" id="GO:0043328">
    <property type="term" value="P:protein transport to vacuole involved in ubiquitin-dependent protein catabolic process via the multivesicular body sorting pathway"/>
    <property type="evidence" value="ECO:0007669"/>
    <property type="project" value="TreeGrafter"/>
</dbReference>
<proteinExistence type="inferred from homology"/>
<keyword evidence="2 5" id="KW-0813">Transport</keyword>
<sequence length="384" mass="43507">MSTSNHNGLTDGANHAPNGIPRRYYLLEDGEAGRSKVLWLELFDKFTTKVGASINWHFELGQVESSNEKLWIATLLVNGHQLDVRGQGRKRQGAKAHLVEQLEVNGHILLHWPLLPAFHATNEMLLAVSLMLVWIIGHLKCQKLARDHIPVAQRLINLFDENCDINQMQFPAVDLDSEARLYYTNAEREKYESQATLFGIIVALEYLERAYVRDAINAAEYTPACTRLLSQYKTMLKLVGDSVPSVEEFMRRYNMDHPAALHRVQVGVPATIEHSSDQQGSAETAKWVAETTQSFITFMDALNLKLRAKDQLHPRLQELMTGYARFKDSAKWEGRGKIVSWLITLNAMKASDEISEDQARQLLFDIDHAYHEFFSSLGGGKDSS</sequence>
<dbReference type="InterPro" id="IPR007143">
    <property type="entry name" value="Vps28"/>
</dbReference>
<dbReference type="SUPFAM" id="SSF140111">
    <property type="entry name" value="Endosomal sorting complex assembly domain"/>
    <property type="match status" value="1"/>
</dbReference>
<evidence type="ECO:0000256" key="1">
    <source>
        <dbReference type="ARBA" id="ARBA00004633"/>
    </source>
</evidence>
<comment type="similarity">
    <text evidence="5">Belongs to the VPS28 family.</text>
</comment>
<evidence type="ECO:0000256" key="3">
    <source>
        <dbReference type="ARBA" id="ARBA00022753"/>
    </source>
</evidence>
<dbReference type="InterPro" id="IPR037202">
    <property type="entry name" value="ESCRT_assembly_dom"/>
</dbReference>